<dbReference type="PANTHER" id="PTHR18934">
    <property type="entry name" value="ATP-DEPENDENT RNA HELICASE"/>
    <property type="match status" value="1"/>
</dbReference>
<dbReference type="CDD" id="cd18791">
    <property type="entry name" value="SF2_C_RHA"/>
    <property type="match status" value="1"/>
</dbReference>
<accession>A0A8H5G487</accession>
<evidence type="ECO:0000313" key="11">
    <source>
        <dbReference type="EMBL" id="KAF5358159.1"/>
    </source>
</evidence>
<dbReference type="EC" id="3.6.4.13" evidence="2"/>
<keyword evidence="4" id="KW-0378">Hydrolase</keyword>
<dbReference type="Pfam" id="PF07956">
    <property type="entry name" value="DUF1690"/>
    <property type="match status" value="1"/>
</dbReference>
<dbReference type="Proteomes" id="UP000559027">
    <property type="component" value="Unassembled WGS sequence"/>
</dbReference>
<protein>
    <recommendedName>
        <fullName evidence="2">RNA helicase</fullName>
        <ecNumber evidence="2">3.6.4.13</ecNumber>
    </recommendedName>
</protein>
<proteinExistence type="inferred from homology"/>
<evidence type="ECO:0000256" key="5">
    <source>
        <dbReference type="ARBA" id="ARBA00022806"/>
    </source>
</evidence>
<dbReference type="SMART" id="SM00847">
    <property type="entry name" value="HA2"/>
    <property type="match status" value="1"/>
</dbReference>
<dbReference type="FunFam" id="3.40.50.300:FF:000578">
    <property type="entry name" value="probable ATP-dependent RNA helicase DHX35"/>
    <property type="match status" value="1"/>
</dbReference>
<dbReference type="GO" id="GO:0003723">
    <property type="term" value="F:RNA binding"/>
    <property type="evidence" value="ECO:0007669"/>
    <property type="project" value="TreeGrafter"/>
</dbReference>
<dbReference type="Pfam" id="PF04408">
    <property type="entry name" value="WHD_HA2"/>
    <property type="match status" value="1"/>
</dbReference>
<dbReference type="EMBL" id="JAACJO010000005">
    <property type="protein sequence ID" value="KAF5358159.1"/>
    <property type="molecule type" value="Genomic_DNA"/>
</dbReference>
<dbReference type="InterPro" id="IPR001650">
    <property type="entry name" value="Helicase_C-like"/>
</dbReference>
<dbReference type="GO" id="GO:0071013">
    <property type="term" value="C:catalytic step 2 spliceosome"/>
    <property type="evidence" value="ECO:0007669"/>
    <property type="project" value="TreeGrafter"/>
</dbReference>
<sequence>MSTALKFWKPGTAGPGSSLDRASEQEGSLVQSAPTSSLLSIQGQRERLPIFQHRSKLLYCVENYGVTIVVGQTGCGKTTQLPQYLHEAGWTSNGTTIACTQPRRVAATSVAGRVASEVGSVLGDEVGYTIRFEDRDPRRPSSYALQRHNGMSIHKCIPDIQSFTSPSFQIDEAHERSIYTDLLLGILKKIRRKRPSLRLIVSSATLDATSFKDYFTSGTSPDEATIISLEGRMYPVEVAYLQEPAPDYVRKAAQVAWNINLQQGPGDILVFLTGRDDIERCLEELSEMLPTLPRNAPRLVPLALHAGLTTDEQLHVFEPAERGSRKLIVSTNIAEASVTIEGIKYVVDSGFVKIRVYNPTTSLASLLTVPISVASATQRAGRAGRTSPGICYRLYPESSLDSMPLSTPPEITRTDMTTPILQLKSLGIDDLMKFEWVSSPPAETVLRALEGLHAAGMIDDNGRLTLMGEQVAECPVEVGIARMLFQSKEHTCGEEILTIAAMTAVQDVFVIPDGAPGALAELERRKFTAEEGDHLTLLNAYNAFVKYGRSSGWCKAHALSFRAMSRAVSIRAQLKKYMQRFNLPLESCQGDAKRLRRCLVSGYWRNGARWMADGTYRSVRGSKILSVHPTSVLFTRKPRSGWVIFHEMEETKKTQIRILTEIEPDWLLDHGHRYEEQRRDVINKLRRDVAWEIPNLSSVSMGASQSRSEPDEKVFQSETPISFSPDVVNQLSNRLESPETSPERQTVLDAHIRARIHDELEHLRTEEEHVQSEIERALEKENLDRERAMAGDASEGDGNAAGEVRSSAVLQGDLEEIREKISKYQTRKELTEYPEVKSHGDAVVECYRRNPTTPLDCWKEVDRFKSSVAKLEQEYFKTLQ</sequence>
<dbReference type="OrthoDB" id="10253254at2759"/>
<comment type="caution">
    <text evidence="11">The sequence shown here is derived from an EMBL/GenBank/DDBJ whole genome shotgun (WGS) entry which is preliminary data.</text>
</comment>
<name>A0A8H5G487_9AGAR</name>
<reference evidence="11 12" key="1">
    <citation type="journal article" date="2020" name="ISME J.">
        <title>Uncovering the hidden diversity of litter-decomposition mechanisms in mushroom-forming fungi.</title>
        <authorList>
            <person name="Floudas D."/>
            <person name="Bentzer J."/>
            <person name="Ahren D."/>
            <person name="Johansson T."/>
            <person name="Persson P."/>
            <person name="Tunlid A."/>
        </authorList>
    </citation>
    <scope>NUCLEOTIDE SEQUENCE [LARGE SCALE GENOMIC DNA]</scope>
    <source>
        <strain evidence="11 12">CBS 146.42</strain>
    </source>
</reference>
<organism evidence="11 12">
    <name type="scientific">Leucocoprinus leucothites</name>
    <dbReference type="NCBI Taxonomy" id="201217"/>
    <lineage>
        <taxon>Eukaryota</taxon>
        <taxon>Fungi</taxon>
        <taxon>Dikarya</taxon>
        <taxon>Basidiomycota</taxon>
        <taxon>Agaricomycotina</taxon>
        <taxon>Agaricomycetes</taxon>
        <taxon>Agaricomycetidae</taxon>
        <taxon>Agaricales</taxon>
        <taxon>Agaricineae</taxon>
        <taxon>Agaricaceae</taxon>
        <taxon>Leucocoprinus</taxon>
    </lineage>
</organism>
<evidence type="ECO:0000256" key="7">
    <source>
        <dbReference type="ARBA" id="ARBA00047984"/>
    </source>
</evidence>
<dbReference type="SMART" id="SM00487">
    <property type="entry name" value="DEXDc"/>
    <property type="match status" value="1"/>
</dbReference>
<evidence type="ECO:0000256" key="6">
    <source>
        <dbReference type="ARBA" id="ARBA00022840"/>
    </source>
</evidence>
<keyword evidence="5" id="KW-0347">Helicase</keyword>
<dbReference type="GO" id="GO:0005524">
    <property type="term" value="F:ATP binding"/>
    <property type="evidence" value="ECO:0007669"/>
    <property type="project" value="UniProtKB-KW"/>
</dbReference>
<dbReference type="InterPro" id="IPR048333">
    <property type="entry name" value="HA2_WH"/>
</dbReference>
<evidence type="ECO:0000256" key="3">
    <source>
        <dbReference type="ARBA" id="ARBA00022741"/>
    </source>
</evidence>
<evidence type="ECO:0000259" key="9">
    <source>
        <dbReference type="PROSITE" id="PS51192"/>
    </source>
</evidence>
<dbReference type="SMART" id="SM00490">
    <property type="entry name" value="HELICc"/>
    <property type="match status" value="1"/>
</dbReference>
<keyword evidence="12" id="KW-1185">Reference proteome</keyword>
<dbReference type="Pfam" id="PF21010">
    <property type="entry name" value="HA2_C"/>
    <property type="match status" value="1"/>
</dbReference>
<evidence type="ECO:0000256" key="2">
    <source>
        <dbReference type="ARBA" id="ARBA00012552"/>
    </source>
</evidence>
<evidence type="ECO:0000259" key="10">
    <source>
        <dbReference type="PROSITE" id="PS51194"/>
    </source>
</evidence>
<feature type="domain" description="Helicase C-terminal" evidence="10">
    <location>
        <begin position="251"/>
        <end position="427"/>
    </location>
</feature>
<gene>
    <name evidence="11" type="ORF">D9756_001796</name>
</gene>
<dbReference type="InterPro" id="IPR014001">
    <property type="entry name" value="Helicase_ATP-bd"/>
</dbReference>
<dbReference type="PROSITE" id="PS51194">
    <property type="entry name" value="HELICASE_CTER"/>
    <property type="match status" value="1"/>
</dbReference>
<keyword evidence="3" id="KW-0547">Nucleotide-binding</keyword>
<dbReference type="Pfam" id="PF07717">
    <property type="entry name" value="OB_NTP_bind"/>
    <property type="match status" value="1"/>
</dbReference>
<dbReference type="GO" id="GO:0016787">
    <property type="term" value="F:hydrolase activity"/>
    <property type="evidence" value="ECO:0007669"/>
    <property type="project" value="UniProtKB-KW"/>
</dbReference>
<dbReference type="FunFam" id="3.40.50.300:FF:000145">
    <property type="entry name" value="probable ATP-dependent RNA helicase DHX40"/>
    <property type="match status" value="1"/>
</dbReference>
<dbReference type="Pfam" id="PF00271">
    <property type="entry name" value="Helicase_C"/>
    <property type="match status" value="1"/>
</dbReference>
<feature type="domain" description="Helicase ATP-binding" evidence="9">
    <location>
        <begin position="58"/>
        <end position="224"/>
    </location>
</feature>
<dbReference type="InterPro" id="IPR011709">
    <property type="entry name" value="DEAD-box_helicase_OB_fold"/>
</dbReference>
<evidence type="ECO:0000256" key="4">
    <source>
        <dbReference type="ARBA" id="ARBA00022801"/>
    </source>
</evidence>
<dbReference type="Gene3D" id="3.40.50.300">
    <property type="entry name" value="P-loop containing nucleotide triphosphate hydrolases"/>
    <property type="match status" value="2"/>
</dbReference>
<comment type="similarity">
    <text evidence="1">Belongs to the DEAD box helicase family. DEAH subfamily.</text>
</comment>
<evidence type="ECO:0000256" key="1">
    <source>
        <dbReference type="ARBA" id="ARBA00008792"/>
    </source>
</evidence>
<dbReference type="Gene3D" id="1.20.120.1080">
    <property type="match status" value="1"/>
</dbReference>
<dbReference type="SUPFAM" id="SSF52540">
    <property type="entry name" value="P-loop containing nucleoside triphosphate hydrolases"/>
    <property type="match status" value="1"/>
</dbReference>
<evidence type="ECO:0000256" key="8">
    <source>
        <dbReference type="SAM" id="MobiDB-lite"/>
    </source>
</evidence>
<dbReference type="InterPro" id="IPR027417">
    <property type="entry name" value="P-loop_NTPase"/>
</dbReference>
<dbReference type="PANTHER" id="PTHR18934:SF136">
    <property type="entry name" value="ATP-DEPENDENT RNA HELICASE DHX35-RELATED"/>
    <property type="match status" value="1"/>
</dbReference>
<evidence type="ECO:0000313" key="12">
    <source>
        <dbReference type="Proteomes" id="UP000559027"/>
    </source>
</evidence>
<dbReference type="AlphaFoldDB" id="A0A8H5G487"/>
<dbReference type="GO" id="GO:0003724">
    <property type="term" value="F:RNA helicase activity"/>
    <property type="evidence" value="ECO:0007669"/>
    <property type="project" value="UniProtKB-EC"/>
</dbReference>
<dbReference type="InterPro" id="IPR007502">
    <property type="entry name" value="Helicase-assoc_dom"/>
</dbReference>
<comment type="catalytic activity">
    <reaction evidence="7">
        <text>ATP + H2O = ADP + phosphate + H(+)</text>
        <dbReference type="Rhea" id="RHEA:13065"/>
        <dbReference type="ChEBI" id="CHEBI:15377"/>
        <dbReference type="ChEBI" id="CHEBI:15378"/>
        <dbReference type="ChEBI" id="CHEBI:30616"/>
        <dbReference type="ChEBI" id="CHEBI:43474"/>
        <dbReference type="ChEBI" id="CHEBI:456216"/>
        <dbReference type="EC" id="3.6.4.13"/>
    </reaction>
</comment>
<feature type="region of interest" description="Disordered" evidence="8">
    <location>
        <begin position="1"/>
        <end position="27"/>
    </location>
</feature>
<dbReference type="PROSITE" id="PS51192">
    <property type="entry name" value="HELICASE_ATP_BIND_1"/>
    <property type="match status" value="1"/>
</dbReference>
<feature type="region of interest" description="Disordered" evidence="8">
    <location>
        <begin position="699"/>
        <end position="724"/>
    </location>
</feature>
<dbReference type="InterPro" id="IPR012471">
    <property type="entry name" value="DUF1690"/>
</dbReference>
<keyword evidence="6" id="KW-0067">ATP-binding</keyword>